<keyword evidence="10" id="KW-1185">Reference proteome</keyword>
<dbReference type="GO" id="GO:0002028">
    <property type="term" value="P:regulation of sodium ion transport"/>
    <property type="evidence" value="ECO:0007669"/>
    <property type="project" value="UniProtKB-UniRule"/>
</dbReference>
<feature type="transmembrane region" description="Helical" evidence="7">
    <location>
        <begin position="66"/>
        <end position="90"/>
    </location>
</feature>
<dbReference type="Proteomes" id="UP001374579">
    <property type="component" value="Unassembled WGS sequence"/>
</dbReference>
<feature type="region of interest" description="Disordered" evidence="8">
    <location>
        <begin position="232"/>
        <end position="265"/>
    </location>
</feature>
<feature type="transmembrane region" description="Helical" evidence="7">
    <location>
        <begin position="38"/>
        <end position="59"/>
    </location>
</feature>
<organism evidence="9 10">
    <name type="scientific">Littorina saxatilis</name>
    <dbReference type="NCBI Taxonomy" id="31220"/>
    <lineage>
        <taxon>Eukaryota</taxon>
        <taxon>Metazoa</taxon>
        <taxon>Spiralia</taxon>
        <taxon>Lophotrochozoa</taxon>
        <taxon>Mollusca</taxon>
        <taxon>Gastropoda</taxon>
        <taxon>Caenogastropoda</taxon>
        <taxon>Littorinimorpha</taxon>
        <taxon>Littorinoidea</taxon>
        <taxon>Littorinidae</taxon>
        <taxon>Littorina</taxon>
    </lineage>
</organism>
<feature type="region of interest" description="Disordered" evidence="8">
    <location>
        <begin position="280"/>
        <end position="356"/>
    </location>
</feature>
<dbReference type="EMBL" id="JBAMIC010000022">
    <property type="protein sequence ID" value="KAK7091924.1"/>
    <property type="molecule type" value="Genomic_DNA"/>
</dbReference>
<evidence type="ECO:0000256" key="2">
    <source>
        <dbReference type="ARBA" id="ARBA00006364"/>
    </source>
</evidence>
<keyword evidence="5 7" id="KW-1133">Transmembrane helix</keyword>
<evidence type="ECO:0000256" key="4">
    <source>
        <dbReference type="ARBA" id="ARBA00022692"/>
    </source>
</evidence>
<sequence length="356" mass="40893">MAGKYLTRTIKTTLIAVFTFQLLSTVERQVFDFLGYMWAPIIGNFFQIIAVILGLFGACQHYRSFVVVYATWSLLWLGWNIFVICLYLEVGILNRNRERYILTIGTESKSWWLEHGIGCIITNNTWVSPQRSVETSRPIPPEEFVQGCILQYYYVEVIHAAVQVLLSVVGLVVSFIIIYNYLEEEDASSPANDELEFVKIRRRAPTTNTIESNNRATTSLTRTNFDNMAFENETLNDDSNDSLRRAYRLPPPGPRQYEQPPSYDTTMRNANMEAETRAANQYYSDRQSVRSKASTRSKRSTTAHHRGGNQASSRSRRSVRERDRDREQGATRQDLPWVQITPSASGSMVDGHTRHY</sequence>
<evidence type="ECO:0000256" key="8">
    <source>
        <dbReference type="SAM" id="MobiDB-lite"/>
    </source>
</evidence>
<feature type="compositionally biased region" description="Basic residues" evidence="8">
    <location>
        <begin position="293"/>
        <end position="307"/>
    </location>
</feature>
<evidence type="ECO:0000256" key="7">
    <source>
        <dbReference type="RuleBase" id="RU368041"/>
    </source>
</evidence>
<evidence type="ECO:0000256" key="6">
    <source>
        <dbReference type="ARBA" id="ARBA00023136"/>
    </source>
</evidence>
<evidence type="ECO:0000313" key="10">
    <source>
        <dbReference type="Proteomes" id="UP001374579"/>
    </source>
</evidence>
<keyword evidence="3 7" id="KW-1003">Cell membrane</keyword>
<proteinExistence type="inferred from homology"/>
<evidence type="ECO:0000256" key="5">
    <source>
        <dbReference type="ARBA" id="ARBA00022989"/>
    </source>
</evidence>
<keyword evidence="6 7" id="KW-0472">Membrane</keyword>
<comment type="caution">
    <text evidence="9">The sequence shown here is derived from an EMBL/GenBank/DDBJ whole genome shotgun (WGS) entry which is preliminary data.</text>
</comment>
<gene>
    <name evidence="9" type="ORF">V1264_009540</name>
</gene>
<accession>A0AAN9G1W9</accession>
<dbReference type="GO" id="GO:0005886">
    <property type="term" value="C:plasma membrane"/>
    <property type="evidence" value="ECO:0007669"/>
    <property type="project" value="UniProtKB-SubCell"/>
</dbReference>
<dbReference type="PANTHER" id="PTHR13084">
    <property type="entry name" value="T-CELL LYMPHOMA BREAKPOINT-ASSOCIATED TARGET 1-RELATED"/>
    <property type="match status" value="1"/>
</dbReference>
<evidence type="ECO:0000313" key="9">
    <source>
        <dbReference type="EMBL" id="KAK7091924.1"/>
    </source>
</evidence>
<comment type="subcellular location">
    <subcellularLocation>
        <location evidence="1 7">Cell membrane</location>
        <topology evidence="1 7">Multi-pass membrane protein</topology>
    </subcellularLocation>
</comment>
<evidence type="ECO:0000256" key="3">
    <source>
        <dbReference type="ARBA" id="ARBA00022475"/>
    </source>
</evidence>
<protein>
    <recommendedName>
        <fullName evidence="7">Sodium/potassium-transporting ATPase subunit beta-1-interacting protein</fullName>
        <shortName evidence="7">Na(+)/K(+)-transporting ATPase subunit beta-1-interacting protein</shortName>
    </recommendedName>
</protein>
<dbReference type="InterPro" id="IPR008516">
    <property type="entry name" value="Na/K-Atpase_Interacting"/>
</dbReference>
<evidence type="ECO:0000256" key="1">
    <source>
        <dbReference type="ARBA" id="ARBA00004651"/>
    </source>
</evidence>
<name>A0AAN9G1W9_9CAEN</name>
<feature type="transmembrane region" description="Helical" evidence="7">
    <location>
        <begin position="160"/>
        <end position="182"/>
    </location>
</feature>
<feature type="compositionally biased region" description="Basic and acidic residues" evidence="8">
    <location>
        <begin position="318"/>
        <end position="329"/>
    </location>
</feature>
<dbReference type="Pfam" id="PF05640">
    <property type="entry name" value="NKAIN"/>
    <property type="match status" value="1"/>
</dbReference>
<reference evidence="9 10" key="1">
    <citation type="submission" date="2024-02" db="EMBL/GenBank/DDBJ databases">
        <title>Chromosome-scale genome assembly of the rough periwinkle Littorina saxatilis.</title>
        <authorList>
            <person name="De Jode A."/>
            <person name="Faria R."/>
            <person name="Formenti G."/>
            <person name="Sims Y."/>
            <person name="Smith T.P."/>
            <person name="Tracey A."/>
            <person name="Wood J.M.D."/>
            <person name="Zagrodzka Z.B."/>
            <person name="Johannesson K."/>
            <person name="Butlin R.K."/>
            <person name="Leder E.H."/>
        </authorList>
    </citation>
    <scope>NUCLEOTIDE SEQUENCE [LARGE SCALE GENOMIC DNA]</scope>
    <source>
        <strain evidence="9">Snail1</strain>
        <tissue evidence="9">Muscle</tissue>
    </source>
</reference>
<keyword evidence="4 7" id="KW-0812">Transmembrane</keyword>
<comment type="similarity">
    <text evidence="2 7">Belongs to the NKAIN family.</text>
</comment>
<dbReference type="PANTHER" id="PTHR13084:SF6">
    <property type="entry name" value="SODIUM_POTASSIUM-TRANSPORTING ATPASE SUBUNIT BETA-1-INTERACTING PROTEIN"/>
    <property type="match status" value="1"/>
</dbReference>
<dbReference type="AlphaFoldDB" id="A0AAN9G1W9"/>